<dbReference type="Pfam" id="PF06439">
    <property type="entry name" value="3keto-disac_hyd"/>
    <property type="match status" value="1"/>
</dbReference>
<dbReference type="Proteomes" id="UP000316770">
    <property type="component" value="Chromosome"/>
</dbReference>
<evidence type="ECO:0000256" key="1">
    <source>
        <dbReference type="SAM" id="MobiDB-lite"/>
    </source>
</evidence>
<organism evidence="4 5">
    <name type="scientific">Rosistilla oblonga</name>
    <dbReference type="NCBI Taxonomy" id="2527990"/>
    <lineage>
        <taxon>Bacteria</taxon>
        <taxon>Pseudomonadati</taxon>
        <taxon>Planctomycetota</taxon>
        <taxon>Planctomycetia</taxon>
        <taxon>Pirellulales</taxon>
        <taxon>Pirellulaceae</taxon>
        <taxon>Rosistilla</taxon>
    </lineage>
</organism>
<dbReference type="EMBL" id="CP036318">
    <property type="protein sequence ID" value="QDV57750.1"/>
    <property type="molecule type" value="Genomic_DNA"/>
</dbReference>
<feature type="compositionally biased region" description="Low complexity" evidence="1">
    <location>
        <begin position="29"/>
        <end position="41"/>
    </location>
</feature>
<reference evidence="4 5" key="1">
    <citation type="submission" date="2019-02" db="EMBL/GenBank/DDBJ databases">
        <title>Deep-cultivation of Planctomycetes and their phenomic and genomic characterization uncovers novel biology.</title>
        <authorList>
            <person name="Wiegand S."/>
            <person name="Jogler M."/>
            <person name="Boedeker C."/>
            <person name="Pinto D."/>
            <person name="Vollmers J."/>
            <person name="Rivas-Marin E."/>
            <person name="Kohn T."/>
            <person name="Peeters S.H."/>
            <person name="Heuer A."/>
            <person name="Rast P."/>
            <person name="Oberbeckmann S."/>
            <person name="Bunk B."/>
            <person name="Jeske O."/>
            <person name="Meyerdierks A."/>
            <person name="Storesund J.E."/>
            <person name="Kallscheuer N."/>
            <person name="Luecker S."/>
            <person name="Lage O.M."/>
            <person name="Pohl T."/>
            <person name="Merkel B.J."/>
            <person name="Hornburger P."/>
            <person name="Mueller R.-W."/>
            <person name="Bruemmer F."/>
            <person name="Labrenz M."/>
            <person name="Spormann A.M."/>
            <person name="Op den Camp H."/>
            <person name="Overmann J."/>
            <person name="Amann R."/>
            <person name="Jetten M.S.M."/>
            <person name="Mascher T."/>
            <person name="Medema M.H."/>
            <person name="Devos D.P."/>
            <person name="Kaster A.-K."/>
            <person name="Ovreas L."/>
            <person name="Rohde M."/>
            <person name="Galperin M.Y."/>
            <person name="Jogler C."/>
        </authorList>
    </citation>
    <scope>NUCLEOTIDE SEQUENCE [LARGE SCALE GENOMIC DNA]</scope>
    <source>
        <strain evidence="4 5">Mal33</strain>
    </source>
</reference>
<name>A0A518IXD5_9BACT</name>
<protein>
    <recommendedName>
        <fullName evidence="3">3-keto-alpha-glucoside-1,2-lyase/3-keto-2-hydroxy-glucal hydratase domain-containing protein</fullName>
    </recommendedName>
</protein>
<evidence type="ECO:0000256" key="2">
    <source>
        <dbReference type="SAM" id="SignalP"/>
    </source>
</evidence>
<gene>
    <name evidence="4" type="ORF">Mal33_37640</name>
</gene>
<evidence type="ECO:0000313" key="4">
    <source>
        <dbReference type="EMBL" id="QDV57750.1"/>
    </source>
</evidence>
<evidence type="ECO:0000259" key="3">
    <source>
        <dbReference type="Pfam" id="PF06439"/>
    </source>
</evidence>
<proteinExistence type="predicted"/>
<keyword evidence="2" id="KW-0732">Signal</keyword>
<keyword evidence="5" id="KW-1185">Reference proteome</keyword>
<dbReference type="AlphaFoldDB" id="A0A518IXD5"/>
<evidence type="ECO:0000313" key="5">
    <source>
        <dbReference type="Proteomes" id="UP000316770"/>
    </source>
</evidence>
<feature type="chain" id="PRO_5022139584" description="3-keto-alpha-glucoside-1,2-lyase/3-keto-2-hydroxy-glucal hydratase domain-containing protein" evidence="2">
    <location>
        <begin position="30"/>
        <end position="372"/>
    </location>
</feature>
<dbReference type="InterPro" id="IPR010496">
    <property type="entry name" value="AL/BT2_dom"/>
</dbReference>
<feature type="signal peptide" evidence="2">
    <location>
        <begin position="1"/>
        <end position="29"/>
    </location>
</feature>
<accession>A0A518IXD5</accession>
<dbReference type="GO" id="GO:0016787">
    <property type="term" value="F:hydrolase activity"/>
    <property type="evidence" value="ECO:0007669"/>
    <property type="project" value="InterPro"/>
</dbReference>
<dbReference type="RefSeq" id="WP_145287425.1">
    <property type="nucleotide sequence ID" value="NZ_CP036318.1"/>
</dbReference>
<feature type="region of interest" description="Disordered" evidence="1">
    <location>
        <begin position="29"/>
        <end position="131"/>
    </location>
</feature>
<feature type="compositionally biased region" description="Basic and acidic residues" evidence="1">
    <location>
        <begin position="56"/>
        <end position="124"/>
    </location>
</feature>
<dbReference type="Gene3D" id="2.60.120.560">
    <property type="entry name" value="Exo-inulinase, domain 1"/>
    <property type="match status" value="1"/>
</dbReference>
<feature type="domain" description="3-keto-alpha-glucoside-1,2-lyase/3-keto-2-hydroxy-glucal hydratase" evidence="3">
    <location>
        <begin position="172"/>
        <end position="369"/>
    </location>
</feature>
<sequence length="372" mass="40626" precursor="true">MPSTDLSTALPRLLLFLGLSLSLIATATAQDAADKPAAAATEVKEKAEASKTPAEAAEKESKPADSKPAEAKTEEKPEAKPEVKPEAKQEKKTDEKPAKPKKEAEPAKPAAEEPKAEAKPEPKKITSLGYSNTPFIRGQRWKVHDMNRPRPRAIVPGNASTYDKPGTAPSDAIVLFDGNNLDNWGQLLPEDPGSIYQPLWSVADGAVTVVPETGHLRTLDTFADCQLHIEWASPEDVQGASQERGDSGVLLMGKYEVQILDSFNNRTFADGQAGAIFGQHPPMVNASRPSGQWQVYDIVFEAPTFKDGKLESPAYMTVIHNGILLHHRRELVGSVKDKELQPYSEDQPAGPIVLQNHGTPVRYRNIWIRPLN</sequence>